<keyword evidence="1" id="KW-1185">Reference proteome</keyword>
<gene>
    <name evidence="2 3" type="primary">LOC103516718</name>
</gene>
<dbReference type="PaxDb" id="121845-A0A1S3DDY7"/>
<sequence>MLVYGLTNLAKMDDQKLDVMDPYQRGASQIIWEHMMKDTPMEKPTTKKSTETQDYLDPYDSYTNENHLGSASSNIEELASPSNYIQGGPMVVRLLPDGSPVPEDINKPLPKDEDVEEYYSMRAKPIPALGDVEKSKYVYNSFTQGNARPGNAAYYPVTNRFRYAGY</sequence>
<organism evidence="2">
    <name type="scientific">Diaphorina citri</name>
    <name type="common">Asian citrus psyllid</name>
    <dbReference type="NCBI Taxonomy" id="121845"/>
    <lineage>
        <taxon>Eukaryota</taxon>
        <taxon>Metazoa</taxon>
        <taxon>Ecdysozoa</taxon>
        <taxon>Arthropoda</taxon>
        <taxon>Hexapoda</taxon>
        <taxon>Insecta</taxon>
        <taxon>Pterygota</taxon>
        <taxon>Neoptera</taxon>
        <taxon>Paraneoptera</taxon>
        <taxon>Hemiptera</taxon>
        <taxon>Sternorrhyncha</taxon>
        <taxon>Psylloidea</taxon>
        <taxon>Psyllidae</taxon>
        <taxon>Diaphorininae</taxon>
        <taxon>Diaphorina</taxon>
    </lineage>
</organism>
<evidence type="ECO:0000313" key="2">
    <source>
        <dbReference type="RefSeq" id="XP_008479926.1"/>
    </source>
</evidence>
<evidence type="ECO:0000313" key="3">
    <source>
        <dbReference type="RefSeq" id="XP_026684834.1"/>
    </source>
</evidence>
<accession>A0A1S3DDY7</accession>
<dbReference type="RefSeq" id="XP_008479926.1">
    <property type="nucleotide sequence ID" value="XM_008481704.3"/>
</dbReference>
<protein>
    <submittedName>
        <fullName evidence="2">Rhythmically expressed gene 5 protein isoform X1</fullName>
    </submittedName>
    <submittedName>
        <fullName evidence="3">Rhythmically expressed gene 5 protein isoform X2</fullName>
    </submittedName>
</protein>
<dbReference type="KEGG" id="dci:103516718"/>
<evidence type="ECO:0000313" key="1">
    <source>
        <dbReference type="Proteomes" id="UP000079169"/>
    </source>
</evidence>
<dbReference type="RefSeq" id="XP_026684834.1">
    <property type="nucleotide sequence ID" value="XM_026829033.1"/>
</dbReference>
<dbReference type="OMA" id="NTNEHRD"/>
<dbReference type="AlphaFoldDB" id="A0A1S3DDY7"/>
<name>A0A1S3DDY7_DIACI</name>
<dbReference type="GeneID" id="103516718"/>
<reference evidence="2" key="1">
    <citation type="submission" date="2023-09" db="UniProtKB">
        <authorList>
            <consortium name="RefSeq"/>
        </authorList>
    </citation>
    <scope>IDENTIFICATION</scope>
</reference>
<dbReference type="CTD" id="37968"/>
<dbReference type="Proteomes" id="UP000079169">
    <property type="component" value="Unplaced"/>
</dbReference>
<proteinExistence type="predicted"/>